<evidence type="ECO:0000313" key="2">
    <source>
        <dbReference type="Proteomes" id="UP000652681"/>
    </source>
</evidence>
<dbReference type="RefSeq" id="WP_216714844.1">
    <property type="nucleotide sequence ID" value="NZ_JACVEL010000021.1"/>
</dbReference>
<dbReference type="EMBL" id="JACVEL010000021">
    <property type="protein sequence ID" value="MBC9813941.1"/>
    <property type="molecule type" value="Genomic_DNA"/>
</dbReference>
<gene>
    <name evidence="1" type="ORF">H9Y05_15800</name>
</gene>
<proteinExistence type="predicted"/>
<evidence type="ECO:0000313" key="1">
    <source>
        <dbReference type="EMBL" id="MBC9813941.1"/>
    </source>
</evidence>
<organism evidence="1 2">
    <name type="scientific">Taishania pollutisoli</name>
    <dbReference type="NCBI Taxonomy" id="2766479"/>
    <lineage>
        <taxon>Bacteria</taxon>
        <taxon>Pseudomonadati</taxon>
        <taxon>Bacteroidota</taxon>
        <taxon>Flavobacteriia</taxon>
        <taxon>Flavobacteriales</taxon>
        <taxon>Crocinitomicaceae</taxon>
        <taxon>Taishania</taxon>
    </lineage>
</organism>
<name>A0A8J6PLF7_9FLAO</name>
<keyword evidence="2" id="KW-1185">Reference proteome</keyword>
<evidence type="ECO:0008006" key="3">
    <source>
        <dbReference type="Google" id="ProtNLM"/>
    </source>
</evidence>
<dbReference type="Proteomes" id="UP000652681">
    <property type="component" value="Unassembled WGS sequence"/>
</dbReference>
<reference evidence="1" key="1">
    <citation type="submission" date="2020-09" db="EMBL/GenBank/DDBJ databases">
        <title>Taishania pollutisoli gen. nov., sp. nov., Isolated from Tetrabromobisphenol A-Contaminated Soil.</title>
        <authorList>
            <person name="Chen Q."/>
        </authorList>
    </citation>
    <scope>NUCLEOTIDE SEQUENCE</scope>
    <source>
        <strain evidence="1">CZZ-1</strain>
    </source>
</reference>
<dbReference type="Gene3D" id="2.20.110.10">
    <property type="entry name" value="Histone H3 K4-specific methyltransferase SET7/9 N-terminal domain"/>
    <property type="match status" value="2"/>
</dbReference>
<protein>
    <recommendedName>
        <fullName evidence="3">MORN repeat variant</fullName>
    </recommendedName>
</protein>
<dbReference type="PROSITE" id="PS51257">
    <property type="entry name" value="PROKAR_LIPOPROTEIN"/>
    <property type="match status" value="1"/>
</dbReference>
<comment type="caution">
    <text evidence="1">The sequence shown here is derived from an EMBL/GenBank/DDBJ whole genome shotgun (WGS) entry which is preliminary data.</text>
</comment>
<dbReference type="AlphaFoldDB" id="A0A8J6PLF7"/>
<dbReference type="SUPFAM" id="SSF82185">
    <property type="entry name" value="Histone H3 K4-specific methyltransferase SET7/9 N-terminal domain"/>
    <property type="match status" value="2"/>
</dbReference>
<sequence length="258" mass="29911">MKKLLYACSFLVLLSCGNEVEEITNPATGTVLKRYEYYLDENGQKVKDGTYTEWNNDGTIRWTCNFKDGIQHGEEKVYMKPDSILYNNFIDGEKDGISKVVSKDIVLRQLNYSKGRLEGKQLYYHPNGKLNVEGYTKANLTTKVWKHYDPKGKLVATFHYNELHTPKELIGKWIQQTDDGKEIFYVFDEGGLAEFYEPMFRVQKNATLQLKGILFMGPKFHVTDGERKEIIMDVVSFEKNKLVLRNRSGDIKTLIKQH</sequence>
<accession>A0A8J6PLF7</accession>